<proteinExistence type="predicted"/>
<dbReference type="InterPro" id="IPR006186">
    <property type="entry name" value="Ser/Thr-sp_prot-phosphatase"/>
</dbReference>
<accession>A0A1R2AXD4</accession>
<evidence type="ECO:0000313" key="2">
    <source>
        <dbReference type="EMBL" id="OMJ69203.1"/>
    </source>
</evidence>
<dbReference type="InterPro" id="IPR029052">
    <property type="entry name" value="Metallo-depent_PP-like"/>
</dbReference>
<dbReference type="GO" id="GO:0033192">
    <property type="term" value="F:calmodulin-dependent protein phosphatase activity"/>
    <property type="evidence" value="ECO:0007669"/>
    <property type="project" value="InterPro"/>
</dbReference>
<dbReference type="PRINTS" id="PR00114">
    <property type="entry name" value="STPHPHTASE"/>
</dbReference>
<organism evidence="2 3">
    <name type="scientific">Stentor coeruleus</name>
    <dbReference type="NCBI Taxonomy" id="5963"/>
    <lineage>
        <taxon>Eukaryota</taxon>
        <taxon>Sar</taxon>
        <taxon>Alveolata</taxon>
        <taxon>Ciliophora</taxon>
        <taxon>Postciliodesmatophora</taxon>
        <taxon>Heterotrichea</taxon>
        <taxon>Heterotrichida</taxon>
        <taxon>Stentoridae</taxon>
        <taxon>Stentor</taxon>
    </lineage>
</organism>
<dbReference type="Pfam" id="PF00149">
    <property type="entry name" value="Metallophos"/>
    <property type="match status" value="1"/>
</dbReference>
<keyword evidence="3" id="KW-1185">Reference proteome</keyword>
<dbReference type="SMART" id="SM00156">
    <property type="entry name" value="PP2Ac"/>
    <property type="match status" value="1"/>
</dbReference>
<dbReference type="Proteomes" id="UP000187209">
    <property type="component" value="Unassembled WGS sequence"/>
</dbReference>
<gene>
    <name evidence="2" type="ORF">SteCoe_33127</name>
</gene>
<dbReference type="PANTHER" id="PTHR45673">
    <property type="entry name" value="SERINE/THREONINE-PROTEIN PHOSPHATASE 2B CATALYTIC SUBUNIT 1-RELATED"/>
    <property type="match status" value="1"/>
</dbReference>
<feature type="domain" description="Serine/threonine specific protein phosphatases" evidence="1">
    <location>
        <begin position="52"/>
        <end position="333"/>
    </location>
</feature>
<dbReference type="GO" id="GO:0097720">
    <property type="term" value="P:calcineurin-mediated signaling"/>
    <property type="evidence" value="ECO:0007669"/>
    <property type="project" value="InterPro"/>
</dbReference>
<dbReference type="InterPro" id="IPR004843">
    <property type="entry name" value="Calcineurin-like_PHP"/>
</dbReference>
<dbReference type="AlphaFoldDB" id="A0A1R2AXD4"/>
<evidence type="ECO:0000313" key="3">
    <source>
        <dbReference type="Proteomes" id="UP000187209"/>
    </source>
</evidence>
<dbReference type="SUPFAM" id="SSF56300">
    <property type="entry name" value="Metallo-dependent phosphatases"/>
    <property type="match status" value="1"/>
</dbReference>
<comment type="caution">
    <text evidence="2">The sequence shown here is derived from an EMBL/GenBank/DDBJ whole genome shotgun (WGS) entry which is preliminary data.</text>
</comment>
<dbReference type="EMBL" id="MPUH01001227">
    <property type="protein sequence ID" value="OMJ69203.1"/>
    <property type="molecule type" value="Genomic_DNA"/>
</dbReference>
<dbReference type="OrthoDB" id="282592at2759"/>
<evidence type="ECO:0000259" key="1">
    <source>
        <dbReference type="SMART" id="SM00156"/>
    </source>
</evidence>
<reference evidence="2 3" key="1">
    <citation type="submission" date="2016-11" db="EMBL/GenBank/DDBJ databases">
        <title>The macronuclear genome of Stentor coeruleus: a giant cell with tiny introns.</title>
        <authorList>
            <person name="Slabodnick M."/>
            <person name="Ruby J.G."/>
            <person name="Reiff S.B."/>
            <person name="Swart E.C."/>
            <person name="Gosai S."/>
            <person name="Prabakaran S."/>
            <person name="Witkowska E."/>
            <person name="Larue G.E."/>
            <person name="Fisher S."/>
            <person name="Freeman R.M."/>
            <person name="Gunawardena J."/>
            <person name="Chu W."/>
            <person name="Stover N.A."/>
            <person name="Gregory B.D."/>
            <person name="Nowacki M."/>
            <person name="Derisi J."/>
            <person name="Roy S.W."/>
            <person name="Marshall W.F."/>
            <person name="Sood P."/>
        </authorList>
    </citation>
    <scope>NUCLEOTIDE SEQUENCE [LARGE SCALE GENOMIC DNA]</scope>
    <source>
        <strain evidence="2">WM001</strain>
    </source>
</reference>
<dbReference type="InterPro" id="IPR043360">
    <property type="entry name" value="PP2B"/>
</dbReference>
<dbReference type="Gene3D" id="3.60.21.10">
    <property type="match status" value="1"/>
</dbReference>
<sequence>MELLKDPLGDRFLQNLKPPPSCFLPKDLLFPYNNFIPDWSLLKNHLKQEGRVPKDHCLGIVRAAGDVFMREPNLLDLMDPVTIIGDIHGQFYDLLKILELAGDINETKYLFLGDFVDRGAFSIEVLLVLYSLKLNFPNSVFLTRGNHESRQLTSFFNFRTECLHKYDLEVYNTIMESFDKLPLACIVNKKFLAVHGGISPSLEKLSDITDLSRFGEIPRKGLLCDLLWSDPIDSEIGTSPEKFKPNTMRECSYFYGVAAANDFLRKSKLLCIIRAHEAQIDGYKMHKWNGNSEFPVVITVFSAPNYCDVYNNKGAILKFINNGLHIQQYNYTMHPYILPNFMNLFTWSVPFVIEKVLEIMLSVMKKGKDDNEEKGNKVIKYEMRILEGKSDVFRNKIKAVVAMMKMLKTLQVENEAIIQLKGMCPDNKIPRGLLTEGKDAIYGAIESFNMAKRWDMINEKRPNY</sequence>
<name>A0A1R2AXD4_9CILI</name>
<protein>
    <recommendedName>
        <fullName evidence="1">Serine/threonine specific protein phosphatases domain-containing protein</fullName>
    </recommendedName>
</protein>